<evidence type="ECO:0000313" key="2">
    <source>
        <dbReference type="Proteomes" id="UP000683507"/>
    </source>
</evidence>
<sequence>MKKILPLIILVIALIVGGIYAYSLYQSEREVAEEPLSDFSIKDTAKVDKVVITEKDIGSITLLRKKNGWFIASTGEKAQPYNINLILETAYQIQVKQSISEDAKENVIQQLAIRHKKVEYFFEGEDEPKKIWYVGGPTNDHMGTYMLLEVRDPETGKMMRSPEPFIMHKPGVYGTLDTRYFTSINEWKFPGVFIYKPGEIAQIEVENHKVPEDSYKVEVTSAGKVKLLNWDESPVAKFDSSAVKHFVSHYTEIYYESDVKHLTPAQQDSVLSLTPIFTLTVTDKKGEKTEARIWDNFNETESGGLAMDIGRALCSVNGSNQLVKVQYYSWDVLMKPKSYFLPKQGVEYQFSN</sequence>
<gene>
    <name evidence="1" type="ORF">CRYO30217_02582</name>
</gene>
<organism evidence="1 2">
    <name type="scientific">Parvicella tangerina</name>
    <dbReference type="NCBI Taxonomy" id="2829795"/>
    <lineage>
        <taxon>Bacteria</taxon>
        <taxon>Pseudomonadati</taxon>
        <taxon>Bacteroidota</taxon>
        <taxon>Flavobacteriia</taxon>
        <taxon>Flavobacteriales</taxon>
        <taxon>Parvicellaceae</taxon>
        <taxon>Parvicella</taxon>
    </lineage>
</organism>
<evidence type="ECO:0000313" key="1">
    <source>
        <dbReference type="EMBL" id="CAG5084851.1"/>
    </source>
</evidence>
<dbReference type="AlphaFoldDB" id="A0A916JP23"/>
<evidence type="ECO:0008006" key="3">
    <source>
        <dbReference type="Google" id="ProtNLM"/>
    </source>
</evidence>
<dbReference type="Proteomes" id="UP000683507">
    <property type="component" value="Chromosome"/>
</dbReference>
<keyword evidence="2" id="KW-1185">Reference proteome</keyword>
<reference evidence="1" key="1">
    <citation type="submission" date="2021-04" db="EMBL/GenBank/DDBJ databases">
        <authorList>
            <person name="Rodrigo-Torres L."/>
            <person name="Arahal R. D."/>
            <person name="Lucena T."/>
        </authorList>
    </citation>
    <scope>NUCLEOTIDE SEQUENCE</scope>
    <source>
        <strain evidence="1">AS29M-1</strain>
    </source>
</reference>
<dbReference type="EMBL" id="OU015584">
    <property type="protein sequence ID" value="CAG5084851.1"/>
    <property type="molecule type" value="Genomic_DNA"/>
</dbReference>
<protein>
    <recommendedName>
        <fullName evidence="3">DUF4340 domain-containing protein</fullName>
    </recommendedName>
</protein>
<dbReference type="KEGG" id="ptan:CRYO30217_02582"/>
<dbReference type="RefSeq" id="WP_258542801.1">
    <property type="nucleotide sequence ID" value="NZ_OU015584.1"/>
</dbReference>
<name>A0A916JP23_9FLAO</name>
<proteinExistence type="predicted"/>
<accession>A0A916JP23</accession>